<dbReference type="RefSeq" id="WP_326124080.1">
    <property type="nucleotide sequence ID" value="NZ_JARSFG010000018.1"/>
</dbReference>
<dbReference type="SUPFAM" id="SSF103481">
    <property type="entry name" value="Multidrug resistance efflux transporter EmrE"/>
    <property type="match status" value="2"/>
</dbReference>
<proteinExistence type="inferred from homology"/>
<evidence type="ECO:0000256" key="2">
    <source>
        <dbReference type="ARBA" id="ARBA00007362"/>
    </source>
</evidence>
<feature type="transmembrane region" description="Helical" evidence="7">
    <location>
        <begin position="7"/>
        <end position="31"/>
    </location>
</feature>
<dbReference type="EMBL" id="JARSFG010000018">
    <property type="protein sequence ID" value="MEC1179596.1"/>
    <property type="molecule type" value="Genomic_DNA"/>
</dbReference>
<dbReference type="InterPro" id="IPR050638">
    <property type="entry name" value="AA-Vitamin_Transporters"/>
</dbReference>
<evidence type="ECO:0000256" key="7">
    <source>
        <dbReference type="SAM" id="Phobius"/>
    </source>
</evidence>
<accession>A0AAW9NWC1</accession>
<sequence length="300" mass="31661">MGRAKIYLVLLIVMLAWGLNVVALKLLVSYFSPLTMTAVRIFIAGITVVGILALLKKLQKPTRTEVYGIMSASILGVVLHHSLLAFGLANTSAVKGSIILGFSPLLTAILAIVFGFTQMSWKRFVGFVIGAFGVIMAVMRGGEGITGVALGDLFIFLSILAQAFSFLVISKTSKTLNPVVLTGYMMLSGSLVLLLLALMIEPAQFIAFTTVAPKAIILLLVSAIFATAVGHVIYNSAIAKIGAAETAIFGNFNTLFSLLGTAILLKEPVGVNQIVGCLLIIVGVLIGTGALEAFIRSRKT</sequence>
<feature type="domain" description="EamA" evidence="8">
    <location>
        <begin position="6"/>
        <end position="138"/>
    </location>
</feature>
<reference evidence="9 10" key="1">
    <citation type="submission" date="2023-03" db="EMBL/GenBank/DDBJ databases">
        <title>Bacillus Genome Sequencing.</title>
        <authorList>
            <person name="Dunlap C."/>
        </authorList>
    </citation>
    <scope>NUCLEOTIDE SEQUENCE [LARGE SCALE GENOMIC DNA]</scope>
    <source>
        <strain evidence="9 10">B-59205</strain>
    </source>
</reference>
<evidence type="ECO:0000259" key="8">
    <source>
        <dbReference type="Pfam" id="PF00892"/>
    </source>
</evidence>
<feature type="transmembrane region" description="Helical" evidence="7">
    <location>
        <begin position="271"/>
        <end position="295"/>
    </location>
</feature>
<feature type="transmembrane region" description="Helical" evidence="7">
    <location>
        <begin position="98"/>
        <end position="117"/>
    </location>
</feature>
<dbReference type="Proteomes" id="UP001344888">
    <property type="component" value="Unassembled WGS sequence"/>
</dbReference>
<keyword evidence="6 7" id="KW-0472">Membrane</keyword>
<keyword evidence="5 7" id="KW-1133">Transmembrane helix</keyword>
<organism evidence="9 10">
    <name type="scientific">Metasolibacillus meyeri</name>
    <dbReference type="NCBI Taxonomy" id="1071052"/>
    <lineage>
        <taxon>Bacteria</taxon>
        <taxon>Bacillati</taxon>
        <taxon>Bacillota</taxon>
        <taxon>Bacilli</taxon>
        <taxon>Bacillales</taxon>
        <taxon>Caryophanaceae</taxon>
        <taxon>Metasolibacillus</taxon>
    </lineage>
</organism>
<feature type="transmembrane region" description="Helical" evidence="7">
    <location>
        <begin position="124"/>
        <end position="142"/>
    </location>
</feature>
<feature type="transmembrane region" description="Helical" evidence="7">
    <location>
        <begin position="37"/>
        <end position="55"/>
    </location>
</feature>
<feature type="transmembrane region" description="Helical" evidence="7">
    <location>
        <begin position="246"/>
        <end position="265"/>
    </location>
</feature>
<feature type="domain" description="EamA" evidence="8">
    <location>
        <begin position="150"/>
        <end position="286"/>
    </location>
</feature>
<dbReference type="AlphaFoldDB" id="A0AAW9NWC1"/>
<dbReference type="Pfam" id="PF00892">
    <property type="entry name" value="EamA"/>
    <property type="match status" value="2"/>
</dbReference>
<comment type="caution">
    <text evidence="9">The sequence shown here is derived from an EMBL/GenBank/DDBJ whole genome shotgun (WGS) entry which is preliminary data.</text>
</comment>
<gene>
    <name evidence="9" type="ORF">P9B03_13940</name>
</gene>
<feature type="transmembrane region" description="Helical" evidence="7">
    <location>
        <begin position="215"/>
        <end position="234"/>
    </location>
</feature>
<dbReference type="InterPro" id="IPR000620">
    <property type="entry name" value="EamA_dom"/>
</dbReference>
<evidence type="ECO:0000313" key="10">
    <source>
        <dbReference type="Proteomes" id="UP001344888"/>
    </source>
</evidence>
<evidence type="ECO:0000256" key="3">
    <source>
        <dbReference type="ARBA" id="ARBA00022475"/>
    </source>
</evidence>
<name>A0AAW9NWC1_9BACL</name>
<keyword evidence="3" id="KW-1003">Cell membrane</keyword>
<keyword evidence="10" id="KW-1185">Reference proteome</keyword>
<dbReference type="PANTHER" id="PTHR32322:SF18">
    <property type="entry name" value="S-ADENOSYLMETHIONINE_S-ADENOSYLHOMOCYSTEINE TRANSPORTER"/>
    <property type="match status" value="1"/>
</dbReference>
<evidence type="ECO:0000313" key="9">
    <source>
        <dbReference type="EMBL" id="MEC1179596.1"/>
    </source>
</evidence>
<keyword evidence="4 7" id="KW-0812">Transmembrane</keyword>
<evidence type="ECO:0000256" key="5">
    <source>
        <dbReference type="ARBA" id="ARBA00022989"/>
    </source>
</evidence>
<dbReference type="PANTHER" id="PTHR32322">
    <property type="entry name" value="INNER MEMBRANE TRANSPORTER"/>
    <property type="match status" value="1"/>
</dbReference>
<evidence type="ECO:0000256" key="4">
    <source>
        <dbReference type="ARBA" id="ARBA00022692"/>
    </source>
</evidence>
<evidence type="ECO:0000256" key="6">
    <source>
        <dbReference type="ARBA" id="ARBA00023136"/>
    </source>
</evidence>
<protein>
    <submittedName>
        <fullName evidence="9">DMT family transporter</fullName>
    </submittedName>
</protein>
<feature type="transmembrane region" description="Helical" evidence="7">
    <location>
        <begin position="181"/>
        <end position="200"/>
    </location>
</feature>
<comment type="subcellular location">
    <subcellularLocation>
        <location evidence="1">Cell membrane</location>
        <topology evidence="1">Multi-pass membrane protein</topology>
    </subcellularLocation>
</comment>
<comment type="similarity">
    <text evidence="2">Belongs to the EamA transporter family.</text>
</comment>
<evidence type="ECO:0000256" key="1">
    <source>
        <dbReference type="ARBA" id="ARBA00004651"/>
    </source>
</evidence>
<feature type="transmembrane region" description="Helical" evidence="7">
    <location>
        <begin position="148"/>
        <end position="169"/>
    </location>
</feature>
<feature type="transmembrane region" description="Helical" evidence="7">
    <location>
        <begin position="67"/>
        <end position="86"/>
    </location>
</feature>
<dbReference type="GO" id="GO:0005886">
    <property type="term" value="C:plasma membrane"/>
    <property type="evidence" value="ECO:0007669"/>
    <property type="project" value="UniProtKB-SubCell"/>
</dbReference>
<dbReference type="InterPro" id="IPR037185">
    <property type="entry name" value="EmrE-like"/>
</dbReference>